<sequence length="41" mass="4639">MNRLESLGIRAATRCLFHALKQARVGHTTDDATLLMVEWRG</sequence>
<dbReference type="Proteomes" id="UP000010411">
    <property type="component" value="Unassembled WGS sequence"/>
</dbReference>
<organism evidence="1 2">
    <name type="scientific">Streptomyces ipomoeae 91-03</name>
    <dbReference type="NCBI Taxonomy" id="698759"/>
    <lineage>
        <taxon>Bacteria</taxon>
        <taxon>Bacillati</taxon>
        <taxon>Actinomycetota</taxon>
        <taxon>Actinomycetes</taxon>
        <taxon>Kitasatosporales</taxon>
        <taxon>Streptomycetaceae</taxon>
        <taxon>Streptomyces</taxon>
    </lineage>
</organism>
<proteinExistence type="predicted"/>
<comment type="caution">
    <text evidence="1">The sequence shown here is derived from an EMBL/GenBank/DDBJ whole genome shotgun (WGS) entry which is preliminary data.</text>
</comment>
<dbReference type="EMBL" id="AEJC01000384">
    <property type="protein sequence ID" value="EKX64302.1"/>
    <property type="molecule type" value="Genomic_DNA"/>
</dbReference>
<evidence type="ECO:0000313" key="1">
    <source>
        <dbReference type="EMBL" id="EKX64302.1"/>
    </source>
</evidence>
<evidence type="ECO:0008006" key="3">
    <source>
        <dbReference type="Google" id="ProtNLM"/>
    </source>
</evidence>
<evidence type="ECO:0000313" key="2">
    <source>
        <dbReference type="Proteomes" id="UP000010411"/>
    </source>
</evidence>
<protein>
    <recommendedName>
        <fullName evidence="3">PPM-type phosphatase domain-containing protein</fullName>
    </recommendedName>
</protein>
<dbReference type="PATRIC" id="fig|698759.3.peg.5066"/>
<dbReference type="AlphaFoldDB" id="L1KUL8"/>
<name>L1KUL8_9ACTN</name>
<accession>L1KUL8</accession>
<reference evidence="1 2" key="1">
    <citation type="submission" date="2012-11" db="EMBL/GenBank/DDBJ databases">
        <authorList>
            <person name="Huguet-Tapia J.C."/>
            <person name="Durkin A.S."/>
            <person name="Pettis G.S."/>
            <person name="Badger J.H."/>
        </authorList>
    </citation>
    <scope>NUCLEOTIDE SEQUENCE [LARGE SCALE GENOMIC DNA]</scope>
    <source>
        <strain evidence="1 2">91-03</strain>
    </source>
</reference>
<keyword evidence="2" id="KW-1185">Reference proteome</keyword>
<gene>
    <name evidence="1" type="ORF">STRIP9103_03973</name>
</gene>